<organism evidence="1 2">
    <name type="scientific">Aureobasidium melanogenum</name>
    <name type="common">Aureobasidium pullulans var. melanogenum</name>
    <dbReference type="NCBI Taxonomy" id="46634"/>
    <lineage>
        <taxon>Eukaryota</taxon>
        <taxon>Fungi</taxon>
        <taxon>Dikarya</taxon>
        <taxon>Ascomycota</taxon>
        <taxon>Pezizomycotina</taxon>
        <taxon>Dothideomycetes</taxon>
        <taxon>Dothideomycetidae</taxon>
        <taxon>Dothideales</taxon>
        <taxon>Saccotheciaceae</taxon>
        <taxon>Aureobasidium</taxon>
    </lineage>
</organism>
<comment type="caution">
    <text evidence="1">The sequence shown here is derived from an EMBL/GenBank/DDBJ whole genome shotgun (WGS) entry which is preliminary data.</text>
</comment>
<evidence type="ECO:0000313" key="1">
    <source>
        <dbReference type="EMBL" id="KAG9693646.1"/>
    </source>
</evidence>
<sequence>MSDATFARLLSEVQEQPRCDDWGAKLQHVCDTLWSALDDKADDPGLADTLIAMLQQEDAFALARLVIPELRSKEPLVDSLLKQKVIDRTASQRMAALSLEATQQSDFDTNLYSEEKEVFTEAEMYRASLLLYGSAAFDNVEEQEIIQWLAQRPKKSTSKEQ</sequence>
<reference evidence="1" key="1">
    <citation type="journal article" date="2021" name="J Fungi (Basel)">
        <title>Virulence traits and population genomics of the black yeast Aureobasidium melanogenum.</title>
        <authorList>
            <person name="Cernosa A."/>
            <person name="Sun X."/>
            <person name="Gostincar C."/>
            <person name="Fang C."/>
            <person name="Gunde-Cimerman N."/>
            <person name="Song Z."/>
        </authorList>
    </citation>
    <scope>NUCLEOTIDE SEQUENCE</scope>
    <source>
        <strain evidence="1">EXF-9911</strain>
    </source>
</reference>
<name>A0A9P8JAW3_AURME</name>
<dbReference type="AlphaFoldDB" id="A0A9P8JAW3"/>
<dbReference type="Proteomes" id="UP000779574">
    <property type="component" value="Unassembled WGS sequence"/>
</dbReference>
<feature type="non-terminal residue" evidence="1">
    <location>
        <position position="161"/>
    </location>
</feature>
<reference evidence="1" key="2">
    <citation type="submission" date="2021-08" db="EMBL/GenBank/DDBJ databases">
        <authorList>
            <person name="Gostincar C."/>
            <person name="Sun X."/>
            <person name="Song Z."/>
            <person name="Gunde-Cimerman N."/>
        </authorList>
    </citation>
    <scope>NUCLEOTIDE SEQUENCE</scope>
    <source>
        <strain evidence="1">EXF-9911</strain>
    </source>
</reference>
<protein>
    <submittedName>
        <fullName evidence="1">Uncharacterized protein</fullName>
    </submittedName>
</protein>
<dbReference type="OrthoDB" id="3875060at2759"/>
<gene>
    <name evidence="1" type="ORF">KCU76_g5816</name>
</gene>
<proteinExistence type="predicted"/>
<dbReference type="EMBL" id="JAHFXF010000187">
    <property type="protein sequence ID" value="KAG9693646.1"/>
    <property type="molecule type" value="Genomic_DNA"/>
</dbReference>
<evidence type="ECO:0000313" key="2">
    <source>
        <dbReference type="Proteomes" id="UP000779574"/>
    </source>
</evidence>
<accession>A0A9P8JAW3</accession>